<dbReference type="EMBL" id="JACMRX010000002">
    <property type="protein sequence ID" value="KAF7994609.1"/>
    <property type="molecule type" value="Genomic_DNA"/>
</dbReference>
<name>A0A835CT31_APHGI</name>
<comment type="caution">
    <text evidence="7">The sequence shown here is derived from an EMBL/GenBank/DDBJ whole genome shotgun (WGS) entry which is preliminary data.</text>
</comment>
<reference evidence="7 8" key="1">
    <citation type="submission" date="2020-08" db="EMBL/GenBank/DDBJ databases">
        <title>Aphidius gifuensis genome sequencing and assembly.</title>
        <authorList>
            <person name="Du Z."/>
        </authorList>
    </citation>
    <scope>NUCLEOTIDE SEQUENCE [LARGE SCALE GENOMIC DNA]</scope>
    <source>
        <strain evidence="7">YNYX2018</strain>
        <tissue evidence="7">Adults</tissue>
    </source>
</reference>
<sequence>MSYSGTGYSTRDPILSFGDGLNLPCTTANCLVCIPRQDNTVPRARSRSPITRPRSPQANFGLDLSYNLNSGPSISSATNPFVQPTLSQNSQWNNQVVENQEAGQSTSFSTMASQPKVSTRRRVRAPAPRTPPPVAIIDLTTDTPTPPPPPVPRIRFTIGNTRSHEVERPQYLSYEPDDSQDVTENISFPSYQGSYTSFSNEENLGGLFHSAASPIVLNESSNGIIFDQSRFNNDNNRAPVNNSKPADPAPAINDSVEGETVVLSCPICFEELRPTRKPTSTKCGHVFCEECLNATFIAHKKCPKCNAPIKRKSCIRLFL</sequence>
<keyword evidence="1" id="KW-0479">Metal-binding</keyword>
<evidence type="ECO:0000259" key="6">
    <source>
        <dbReference type="PROSITE" id="PS50089"/>
    </source>
</evidence>
<evidence type="ECO:0000256" key="5">
    <source>
        <dbReference type="SAM" id="MobiDB-lite"/>
    </source>
</evidence>
<dbReference type="Gene3D" id="3.30.40.10">
    <property type="entry name" value="Zinc/RING finger domain, C3HC4 (zinc finger)"/>
    <property type="match status" value="1"/>
</dbReference>
<dbReference type="InterPro" id="IPR047134">
    <property type="entry name" value="RNF4"/>
</dbReference>
<dbReference type="PANTHER" id="PTHR23041">
    <property type="entry name" value="RING FINGER DOMAIN-CONTAINING"/>
    <property type="match status" value="1"/>
</dbReference>
<keyword evidence="3" id="KW-0862">Zinc</keyword>
<evidence type="ECO:0000256" key="4">
    <source>
        <dbReference type="PROSITE-ProRule" id="PRU00175"/>
    </source>
</evidence>
<evidence type="ECO:0000256" key="1">
    <source>
        <dbReference type="ARBA" id="ARBA00022723"/>
    </source>
</evidence>
<dbReference type="PROSITE" id="PS50089">
    <property type="entry name" value="ZF_RING_2"/>
    <property type="match status" value="1"/>
</dbReference>
<dbReference type="SMART" id="SM00184">
    <property type="entry name" value="RING"/>
    <property type="match status" value="1"/>
</dbReference>
<dbReference type="PANTHER" id="PTHR23041:SF78">
    <property type="entry name" value="E3 UBIQUITIN-PROTEIN LIGASE RNF4"/>
    <property type="match status" value="1"/>
</dbReference>
<dbReference type="SUPFAM" id="SSF57850">
    <property type="entry name" value="RING/U-box"/>
    <property type="match status" value="1"/>
</dbReference>
<evidence type="ECO:0000256" key="2">
    <source>
        <dbReference type="ARBA" id="ARBA00022771"/>
    </source>
</evidence>
<feature type="domain" description="RING-type" evidence="6">
    <location>
        <begin position="265"/>
        <end position="306"/>
    </location>
</feature>
<feature type="compositionally biased region" description="Polar residues" evidence="5">
    <location>
        <begin position="100"/>
        <end position="117"/>
    </location>
</feature>
<keyword evidence="2 4" id="KW-0863">Zinc-finger</keyword>
<accession>A0A835CT31</accession>
<dbReference type="InterPro" id="IPR013083">
    <property type="entry name" value="Znf_RING/FYVE/PHD"/>
</dbReference>
<dbReference type="OrthoDB" id="9049620at2759"/>
<dbReference type="InterPro" id="IPR017907">
    <property type="entry name" value="Znf_RING_CS"/>
</dbReference>
<evidence type="ECO:0000256" key="3">
    <source>
        <dbReference type="ARBA" id="ARBA00022833"/>
    </source>
</evidence>
<protein>
    <recommendedName>
        <fullName evidence="6">RING-type domain-containing protein</fullName>
    </recommendedName>
</protein>
<dbReference type="PROSITE" id="PS00518">
    <property type="entry name" value="ZF_RING_1"/>
    <property type="match status" value="1"/>
</dbReference>
<evidence type="ECO:0000313" key="8">
    <source>
        <dbReference type="Proteomes" id="UP000639338"/>
    </source>
</evidence>
<dbReference type="AlphaFoldDB" id="A0A835CT31"/>
<dbReference type="Proteomes" id="UP000639338">
    <property type="component" value="Unassembled WGS sequence"/>
</dbReference>
<evidence type="ECO:0000313" key="7">
    <source>
        <dbReference type="EMBL" id="KAF7994609.1"/>
    </source>
</evidence>
<gene>
    <name evidence="7" type="ORF">HCN44_004081</name>
</gene>
<proteinExistence type="predicted"/>
<feature type="region of interest" description="Disordered" evidence="5">
    <location>
        <begin position="42"/>
        <end position="62"/>
    </location>
</feature>
<feature type="compositionally biased region" description="Low complexity" evidence="5">
    <location>
        <begin position="47"/>
        <end position="56"/>
    </location>
</feature>
<organism evidence="7 8">
    <name type="scientific">Aphidius gifuensis</name>
    <name type="common">Parasitoid wasp</name>
    <dbReference type="NCBI Taxonomy" id="684658"/>
    <lineage>
        <taxon>Eukaryota</taxon>
        <taxon>Metazoa</taxon>
        <taxon>Ecdysozoa</taxon>
        <taxon>Arthropoda</taxon>
        <taxon>Hexapoda</taxon>
        <taxon>Insecta</taxon>
        <taxon>Pterygota</taxon>
        <taxon>Neoptera</taxon>
        <taxon>Endopterygota</taxon>
        <taxon>Hymenoptera</taxon>
        <taxon>Apocrita</taxon>
        <taxon>Ichneumonoidea</taxon>
        <taxon>Braconidae</taxon>
        <taxon>Aphidiinae</taxon>
        <taxon>Aphidius</taxon>
    </lineage>
</organism>
<dbReference type="InterPro" id="IPR001841">
    <property type="entry name" value="Znf_RING"/>
</dbReference>
<keyword evidence="8" id="KW-1185">Reference proteome</keyword>
<dbReference type="Pfam" id="PF13639">
    <property type="entry name" value="zf-RING_2"/>
    <property type="match status" value="1"/>
</dbReference>
<dbReference type="GO" id="GO:0008270">
    <property type="term" value="F:zinc ion binding"/>
    <property type="evidence" value="ECO:0007669"/>
    <property type="project" value="UniProtKB-KW"/>
</dbReference>
<feature type="region of interest" description="Disordered" evidence="5">
    <location>
        <begin position="100"/>
        <end position="152"/>
    </location>
</feature>